<dbReference type="AlphaFoldDB" id="A0A9W3P0R6"/>
<dbReference type="RefSeq" id="WP_000747849.1">
    <property type="nucleotide sequence ID" value="NC_018500.1"/>
</dbReference>
<protein>
    <submittedName>
        <fullName evidence="1">Uncharacterized protein</fullName>
    </submittedName>
</protein>
<dbReference type="KEGG" id="bti:BTG_29985"/>
<accession>A0A9W3P0R6</accession>
<name>A0A9W3P0R6_BACTU</name>
<sequence>MKKSAGSIDGLNCGSVIYDEVEQNLREILVSDAEARREFYSPIINGAGDDIQLIGGIDWSSGKDWSVIVRNPRLLTEEKKRR</sequence>
<gene>
    <name evidence="1" type="ORF">BTG_29985</name>
</gene>
<dbReference type="EMBL" id="CP003752">
    <property type="protein sequence ID" value="AFQ19390.1"/>
    <property type="molecule type" value="Genomic_DNA"/>
</dbReference>
<reference evidence="1 2" key="1">
    <citation type="submission" date="2012-08" db="EMBL/GenBank/DDBJ databases">
        <authorList>
            <person name="Doggett N."/>
            <person name="Teshima H."/>
            <person name="Bruce D."/>
            <person name="Detter J.C."/>
            <person name="Johnson S.L."/>
            <person name="Han C."/>
        </authorList>
    </citation>
    <scope>NUCLEOTIDE SEQUENCE [LARGE SCALE GENOMIC DNA]</scope>
    <source>
        <strain evidence="1 2">HD-771</strain>
    </source>
</reference>
<evidence type="ECO:0000313" key="2">
    <source>
        <dbReference type="Proteomes" id="UP000005259"/>
    </source>
</evidence>
<proteinExistence type="predicted"/>
<evidence type="ECO:0000313" key="1">
    <source>
        <dbReference type="EMBL" id="AFQ19390.1"/>
    </source>
</evidence>
<dbReference type="Proteomes" id="UP000005259">
    <property type="component" value="Chromosome"/>
</dbReference>
<organism evidence="1 2">
    <name type="scientific">Bacillus thuringiensis HD-771</name>
    <dbReference type="NCBI Taxonomy" id="1218175"/>
    <lineage>
        <taxon>Bacteria</taxon>
        <taxon>Bacillati</taxon>
        <taxon>Bacillota</taxon>
        <taxon>Bacilli</taxon>
        <taxon>Bacillales</taxon>
        <taxon>Bacillaceae</taxon>
        <taxon>Bacillus</taxon>
        <taxon>Bacillus cereus group</taxon>
    </lineage>
</organism>